<evidence type="ECO:0000313" key="9">
    <source>
        <dbReference type="Proteomes" id="UP001253439"/>
    </source>
</evidence>
<dbReference type="PANTHER" id="PTHR48111:SF1">
    <property type="entry name" value="TWO-COMPONENT RESPONSE REGULATOR ORR33"/>
    <property type="match status" value="1"/>
</dbReference>
<evidence type="ECO:0000259" key="7">
    <source>
        <dbReference type="PROSITE" id="PS50110"/>
    </source>
</evidence>
<evidence type="ECO:0000256" key="3">
    <source>
        <dbReference type="ARBA" id="ARBA00023015"/>
    </source>
</evidence>
<comment type="caution">
    <text evidence="8">The sequence shown here is derived from an EMBL/GenBank/DDBJ whole genome shotgun (WGS) entry which is preliminary data.</text>
</comment>
<dbReference type="GO" id="GO:0005829">
    <property type="term" value="C:cytosol"/>
    <property type="evidence" value="ECO:0007669"/>
    <property type="project" value="TreeGrafter"/>
</dbReference>
<dbReference type="InterPro" id="IPR001789">
    <property type="entry name" value="Sig_transdc_resp-reg_receiver"/>
</dbReference>
<dbReference type="SMART" id="SM00448">
    <property type="entry name" value="REC"/>
    <property type="match status" value="1"/>
</dbReference>
<dbReference type="PANTHER" id="PTHR48111">
    <property type="entry name" value="REGULATOR OF RPOS"/>
    <property type="match status" value="1"/>
</dbReference>
<evidence type="ECO:0000256" key="6">
    <source>
        <dbReference type="PROSITE-ProRule" id="PRU00169"/>
    </source>
</evidence>
<evidence type="ECO:0000256" key="5">
    <source>
        <dbReference type="ARBA" id="ARBA00023163"/>
    </source>
</evidence>
<evidence type="ECO:0000256" key="1">
    <source>
        <dbReference type="ARBA" id="ARBA00022553"/>
    </source>
</evidence>
<dbReference type="Pfam" id="PF00072">
    <property type="entry name" value="Response_reg"/>
    <property type="match status" value="1"/>
</dbReference>
<reference evidence="8 9" key="1">
    <citation type="submission" date="2022-06" db="EMBL/GenBank/DDBJ databases">
        <title>Haloarcula sp. a new haloarchaeum isolate from saline soil.</title>
        <authorList>
            <person name="Strakova D."/>
            <person name="Galisteo C."/>
            <person name="Sanchez-Porro C."/>
            <person name="Ventosa A."/>
        </authorList>
    </citation>
    <scope>NUCLEOTIDE SEQUENCE [LARGE SCALE GENOMIC DNA]</scope>
    <source>
        <strain evidence="8 9">S1AR25-5A</strain>
    </source>
</reference>
<feature type="modified residue" description="4-aspartylphosphate" evidence="6">
    <location>
        <position position="55"/>
    </location>
</feature>
<sequence>MTKGRRAKILVVDDEPEVADVYAEQLRDRYAVETAYSGEEALSALDSAIDIVLLDRRMPDLSGDEVLSAIREQRYETRVAMVTAVDPGFDIIEMPFDEYVIKPVSKAELFETIEQLILYADYEERLRECYSLTAKYAALESSKSEAVLEESAEFADLKAEISAVRDELDEITDSFDATDFEMLFRDFETGEEMPDNTRP</sequence>
<dbReference type="RefSeq" id="WP_310896587.1">
    <property type="nucleotide sequence ID" value="NZ_JAMQOM010000004.1"/>
</dbReference>
<dbReference type="GO" id="GO:0000156">
    <property type="term" value="F:phosphorelay response regulator activity"/>
    <property type="evidence" value="ECO:0007669"/>
    <property type="project" value="TreeGrafter"/>
</dbReference>
<keyword evidence="4" id="KW-0238">DNA-binding</keyword>
<dbReference type="SUPFAM" id="SSF52172">
    <property type="entry name" value="CheY-like"/>
    <property type="match status" value="1"/>
</dbReference>
<keyword evidence="9" id="KW-1185">Reference proteome</keyword>
<dbReference type="InterPro" id="IPR013971">
    <property type="entry name" value="HalX_domain"/>
</dbReference>
<dbReference type="GO" id="GO:0006355">
    <property type="term" value="P:regulation of DNA-templated transcription"/>
    <property type="evidence" value="ECO:0007669"/>
    <property type="project" value="TreeGrafter"/>
</dbReference>
<organism evidence="8 9">
    <name type="scientific">Haloarcula terrestris</name>
    <dbReference type="NCBI Taxonomy" id="2950533"/>
    <lineage>
        <taxon>Archaea</taxon>
        <taxon>Methanobacteriati</taxon>
        <taxon>Methanobacteriota</taxon>
        <taxon>Stenosarchaea group</taxon>
        <taxon>Halobacteria</taxon>
        <taxon>Halobacteriales</taxon>
        <taxon>Haloarculaceae</taxon>
        <taxon>Haloarcula</taxon>
    </lineage>
</organism>
<name>A0AAE4EZG5_9EURY</name>
<keyword evidence="2" id="KW-0902">Two-component regulatory system</keyword>
<protein>
    <submittedName>
        <fullName evidence="8">Response regulator</fullName>
    </submittedName>
</protein>
<evidence type="ECO:0000256" key="4">
    <source>
        <dbReference type="ARBA" id="ARBA00023125"/>
    </source>
</evidence>
<dbReference type="EMBL" id="JAMQOM010000004">
    <property type="protein sequence ID" value="MDS0221957.1"/>
    <property type="molecule type" value="Genomic_DNA"/>
</dbReference>
<keyword evidence="5" id="KW-0804">Transcription</keyword>
<dbReference type="PROSITE" id="PS50110">
    <property type="entry name" value="RESPONSE_REGULATORY"/>
    <property type="match status" value="1"/>
</dbReference>
<keyword evidence="1 6" id="KW-0597">Phosphoprotein</keyword>
<dbReference type="Gene3D" id="3.40.50.2300">
    <property type="match status" value="1"/>
</dbReference>
<gene>
    <name evidence="8" type="ORF">NDI54_11425</name>
</gene>
<dbReference type="CDD" id="cd00156">
    <property type="entry name" value="REC"/>
    <property type="match status" value="1"/>
</dbReference>
<dbReference type="GO" id="GO:0000976">
    <property type="term" value="F:transcription cis-regulatory region binding"/>
    <property type="evidence" value="ECO:0007669"/>
    <property type="project" value="TreeGrafter"/>
</dbReference>
<evidence type="ECO:0000313" key="8">
    <source>
        <dbReference type="EMBL" id="MDS0221957.1"/>
    </source>
</evidence>
<dbReference type="GO" id="GO:0032993">
    <property type="term" value="C:protein-DNA complex"/>
    <property type="evidence" value="ECO:0007669"/>
    <property type="project" value="TreeGrafter"/>
</dbReference>
<dbReference type="Pfam" id="PF08663">
    <property type="entry name" value="HalX"/>
    <property type="match status" value="1"/>
</dbReference>
<dbReference type="Proteomes" id="UP001253439">
    <property type="component" value="Unassembled WGS sequence"/>
</dbReference>
<accession>A0AAE4EZG5</accession>
<proteinExistence type="predicted"/>
<feature type="domain" description="Response regulatory" evidence="7">
    <location>
        <begin position="8"/>
        <end position="117"/>
    </location>
</feature>
<dbReference type="InterPro" id="IPR039420">
    <property type="entry name" value="WalR-like"/>
</dbReference>
<evidence type="ECO:0000256" key="2">
    <source>
        <dbReference type="ARBA" id="ARBA00023012"/>
    </source>
</evidence>
<dbReference type="InterPro" id="IPR011006">
    <property type="entry name" value="CheY-like_superfamily"/>
</dbReference>
<keyword evidence="3" id="KW-0805">Transcription regulation</keyword>
<dbReference type="AlphaFoldDB" id="A0AAE4EZG5"/>